<dbReference type="AlphaFoldDB" id="A0A8J7WDG0"/>
<accession>A0A8J7WDG0</accession>
<dbReference type="RefSeq" id="WP_212535076.1">
    <property type="nucleotide sequence ID" value="NZ_JAGTUU010000001.1"/>
</dbReference>
<dbReference type="Proteomes" id="UP000681356">
    <property type="component" value="Unassembled WGS sequence"/>
</dbReference>
<sequence length="230" mass="26016">MLILTHDTLRNPAILEVRSLPRRFLGRVMPWPRQADWRVSLRLVFEIQLLRYLAVLLPFVGAMLVWPELAFPLAQAPLAMIVVIALVEVRLLALSPGARERLLSSDEADRILDTMRLRARRCLSRIAARQGLDEGELHLVIEQSGMARVPPLTLVSVQAEAPARVLRLDAGDRAELARLFDDRFTERDLQRANLRTDTFLRMVAVEARSVSAHQRLAARLEKRAEAEAPA</sequence>
<keyword evidence="1" id="KW-0812">Transmembrane</keyword>
<gene>
    <name evidence="2" type="ORF">KB874_03140</name>
</gene>
<name>A0A8J7WDG0_9RHOB</name>
<reference evidence="2" key="1">
    <citation type="submission" date="2021-04" db="EMBL/GenBank/DDBJ databases">
        <authorList>
            <person name="Yoon J."/>
        </authorList>
    </citation>
    <scope>NUCLEOTIDE SEQUENCE</scope>
    <source>
        <strain evidence="2">KMU-90</strain>
    </source>
</reference>
<organism evidence="2 3">
    <name type="scientific">Thetidibacter halocola</name>
    <dbReference type="NCBI Taxonomy" id="2827239"/>
    <lineage>
        <taxon>Bacteria</taxon>
        <taxon>Pseudomonadati</taxon>
        <taxon>Pseudomonadota</taxon>
        <taxon>Alphaproteobacteria</taxon>
        <taxon>Rhodobacterales</taxon>
        <taxon>Roseobacteraceae</taxon>
        <taxon>Thetidibacter</taxon>
    </lineage>
</organism>
<keyword evidence="3" id="KW-1185">Reference proteome</keyword>
<evidence type="ECO:0000313" key="3">
    <source>
        <dbReference type="Proteomes" id="UP000681356"/>
    </source>
</evidence>
<protein>
    <submittedName>
        <fullName evidence="2">Uncharacterized protein</fullName>
    </submittedName>
</protein>
<feature type="transmembrane region" description="Helical" evidence="1">
    <location>
        <begin position="49"/>
        <end position="67"/>
    </location>
</feature>
<keyword evidence="1" id="KW-1133">Transmembrane helix</keyword>
<evidence type="ECO:0000256" key="1">
    <source>
        <dbReference type="SAM" id="Phobius"/>
    </source>
</evidence>
<proteinExistence type="predicted"/>
<feature type="transmembrane region" description="Helical" evidence="1">
    <location>
        <begin position="73"/>
        <end position="93"/>
    </location>
</feature>
<comment type="caution">
    <text evidence="2">The sequence shown here is derived from an EMBL/GenBank/DDBJ whole genome shotgun (WGS) entry which is preliminary data.</text>
</comment>
<keyword evidence="1" id="KW-0472">Membrane</keyword>
<dbReference type="EMBL" id="JAGTUU010000001">
    <property type="protein sequence ID" value="MBS0123118.1"/>
    <property type="molecule type" value="Genomic_DNA"/>
</dbReference>
<evidence type="ECO:0000313" key="2">
    <source>
        <dbReference type="EMBL" id="MBS0123118.1"/>
    </source>
</evidence>